<comment type="similarity">
    <text evidence="2">Belongs to the protein-tyrosine phosphatase family. Non-receptor class subfamily.</text>
</comment>
<evidence type="ECO:0000259" key="12">
    <source>
        <dbReference type="PROSITE" id="PS50057"/>
    </source>
</evidence>
<dbReference type="PROSITE" id="PS50056">
    <property type="entry name" value="TYR_PHOSPHATASE_2"/>
    <property type="match status" value="1"/>
</dbReference>
<dbReference type="InterPro" id="IPR019749">
    <property type="entry name" value="Band_41_domain"/>
</dbReference>
<feature type="domain" description="FERM" evidence="12">
    <location>
        <begin position="601"/>
        <end position="891"/>
    </location>
</feature>
<dbReference type="Pfam" id="PF00373">
    <property type="entry name" value="FERM_M"/>
    <property type="match status" value="1"/>
</dbReference>
<dbReference type="InterPro" id="IPR014352">
    <property type="entry name" value="FERM/acyl-CoA-bd_prot_sf"/>
</dbReference>
<dbReference type="InterPro" id="IPR000387">
    <property type="entry name" value="Tyr_Pase_dom"/>
</dbReference>
<dbReference type="InterPro" id="IPR029021">
    <property type="entry name" value="Prot-tyrosine_phosphatase-like"/>
</dbReference>
<accession>A0AAD3QXH0</accession>
<dbReference type="InterPro" id="IPR000242">
    <property type="entry name" value="PTP_cat"/>
</dbReference>
<feature type="domain" description="Tyrosine specific protein phosphatases" evidence="11">
    <location>
        <begin position="1727"/>
        <end position="1807"/>
    </location>
</feature>
<feature type="compositionally biased region" description="Basic and acidic residues" evidence="9">
    <location>
        <begin position="183"/>
        <end position="200"/>
    </location>
</feature>
<dbReference type="SMART" id="SM01196">
    <property type="entry name" value="FERM_C"/>
    <property type="match status" value="1"/>
</dbReference>
<keyword evidence="4" id="KW-0963">Cytoplasm</keyword>
<evidence type="ECO:0000256" key="9">
    <source>
        <dbReference type="SAM" id="MobiDB-lite"/>
    </source>
</evidence>
<dbReference type="Gene3D" id="1.20.80.10">
    <property type="match status" value="1"/>
</dbReference>
<dbReference type="InterPro" id="IPR041782">
    <property type="entry name" value="PTPN14/21_FERM_C"/>
</dbReference>
<dbReference type="Pfam" id="PF15244">
    <property type="entry name" value="HSD3"/>
    <property type="match status" value="1"/>
</dbReference>
<keyword evidence="14" id="KW-1185">Reference proteome</keyword>
<dbReference type="Gene3D" id="2.30.29.30">
    <property type="entry name" value="Pleckstrin-homology domain (PH domain)/Phosphotyrosine-binding domain (PTB)"/>
    <property type="match status" value="1"/>
</dbReference>
<name>A0AAD3QXH0_LATJO</name>
<dbReference type="Proteomes" id="UP001279410">
    <property type="component" value="Unassembled WGS sequence"/>
</dbReference>
<dbReference type="InterPro" id="IPR019748">
    <property type="entry name" value="FERM_central"/>
</dbReference>
<dbReference type="Pfam" id="PF09379">
    <property type="entry name" value="FERM_N"/>
    <property type="match status" value="1"/>
</dbReference>
<comment type="caution">
    <text evidence="13">The sequence shown here is derived from an EMBL/GenBank/DDBJ whole genome shotgun (WGS) entry which is preliminary data.</text>
</comment>
<evidence type="ECO:0000313" key="13">
    <source>
        <dbReference type="EMBL" id="GLD47958.1"/>
    </source>
</evidence>
<feature type="domain" description="Tyrosine-protein phosphatase" evidence="10">
    <location>
        <begin position="1547"/>
        <end position="1816"/>
    </location>
</feature>
<feature type="compositionally biased region" description="Polar residues" evidence="9">
    <location>
        <begin position="924"/>
        <end position="935"/>
    </location>
</feature>
<keyword evidence="7" id="KW-0904">Protein phosphatase</keyword>
<dbReference type="CDD" id="cd13188">
    <property type="entry name" value="FERM_C_PTPN14_PTPN21"/>
    <property type="match status" value="1"/>
</dbReference>
<dbReference type="SMART" id="SM00404">
    <property type="entry name" value="PTPc_motif"/>
    <property type="match status" value="1"/>
</dbReference>
<dbReference type="CDD" id="cd14473">
    <property type="entry name" value="FERM_B-lobe"/>
    <property type="match status" value="1"/>
</dbReference>
<dbReference type="Gene3D" id="3.10.20.90">
    <property type="entry name" value="Phosphatidylinositol 3-kinase Catalytic Subunit, Chain A, domain 1"/>
    <property type="match status" value="1"/>
</dbReference>
<evidence type="ECO:0000256" key="6">
    <source>
        <dbReference type="ARBA" id="ARBA00022801"/>
    </source>
</evidence>
<dbReference type="PANTHER" id="PTHR45706">
    <property type="entry name" value="TYROSINE-PROTEIN PHOSPHATASE"/>
    <property type="match status" value="1"/>
</dbReference>
<comment type="subcellular location">
    <subcellularLocation>
        <location evidence="1">Cytoplasm</location>
        <location evidence="1">Cytoskeleton</location>
    </subcellularLocation>
</comment>
<feature type="compositionally biased region" description="Polar residues" evidence="9">
    <location>
        <begin position="126"/>
        <end position="142"/>
    </location>
</feature>
<dbReference type="PRINTS" id="PR00935">
    <property type="entry name" value="BAND41"/>
</dbReference>
<dbReference type="SUPFAM" id="SSF54236">
    <property type="entry name" value="Ubiquitin-like"/>
    <property type="match status" value="1"/>
</dbReference>
<dbReference type="PANTHER" id="PTHR45706:SF3">
    <property type="entry name" value="TYROSINE-PROTEIN PHOSPHATASE NON-RECEPTOR TYPE 21"/>
    <property type="match status" value="1"/>
</dbReference>
<dbReference type="PROSITE" id="PS00661">
    <property type="entry name" value="FERM_2"/>
    <property type="match status" value="1"/>
</dbReference>
<feature type="region of interest" description="Disordered" evidence="9">
    <location>
        <begin position="180"/>
        <end position="206"/>
    </location>
</feature>
<evidence type="ECO:0000256" key="2">
    <source>
        <dbReference type="ARBA" id="ARBA00009649"/>
    </source>
</evidence>
<feature type="compositionally biased region" description="Polar residues" evidence="9">
    <location>
        <begin position="540"/>
        <end position="549"/>
    </location>
</feature>
<evidence type="ECO:0000259" key="11">
    <source>
        <dbReference type="PROSITE" id="PS50056"/>
    </source>
</evidence>
<feature type="region of interest" description="Disordered" evidence="9">
    <location>
        <begin position="1438"/>
        <end position="1495"/>
    </location>
</feature>
<dbReference type="FunFam" id="1.20.80.10:FF:000014">
    <property type="entry name" value="Tyrosine-protein phosphatase non-receptor type"/>
    <property type="match status" value="1"/>
</dbReference>
<sequence>MLTATHTVALDAPALRSRWPGIFLRKIGYAKCNVVMESRIGSVSPGLGCSPGMRGKVALKSSPFCPRSSSKLTQSIIKDHMVSHYKKVYSAKAAIDASVPKSLIHSVKYNDQIRQDRLRKGVRPQSAHSLSQRNSRASCSSAQSRLSVQYDDSPYLYSRSSLASSPRFGTSFHAKEIVYQSGKPDRPHRARPPSEIKYRSPESSLHRKQSACSLAASGDQSCYKSFQDPVQKTYSGDLLQKHSQHFTQDKPFTPKTLKSDKSSYLEKYRYYRAPQRKPTQDSTNPKLMRQETYHGSTNTKEYTQEFDEPSQGFITEHEWSEDEFNGTYFSASRQQSQKNKSGDHYFLDSPSRISLEGGKSPIMKNVSAEEEELMYLEFISAVTEDILSMGHISSRVLDRVIKRHIDMNRHQLDVGKMRHLLEVLRKDFEEPINMSTSSTALEKKEKDLFDSLLPHLESGAKQVKTKEDNDLFPYASLIKNSHSPDYTDALSVSTPLRTASPTKTNEKDEESDNQEECTGSPWLSEHVPDNTGISEEDFQHNQTGTTATSKEVRNENHEYTTTASDEGFHQDQAEISYDGQSKELEDLGRRLNPRLTTNLHLVANDLIADNEPHEPQSQKFGEDMESTGQECLEAVAQRLELREITYFSLWYFNKQNQQRWIDLEKPLKKQLDKYGLEPTVYFGVVFYIPSVTQLQQEITRYQYYLQLKKDVLDGRISCSLEQAIRLASLAVQADFGDFNRYDSQEFLQKFVLFPIDWIQDERVLEEATQKVALLYQSFRGLSAPEAEMLYMQEVEKMEGYGQESFQAKDSTGTDVTLGSCLDGIFVKNKSGRLLFLHRWNEINNMSHNRSFFALELANREESVQFQTEDMETSKYVCRMCLARLKFYKINKSSLEECDPLPSEGSQKSLLTLSFPRFPMLSRPSLPSNKGQTQPAVVNPVRRRSSTRISLPKPQAYMMPPPQMHYNGHFTEPYTSSQDNLYMNSQNGYYYHSQTSLDCPPMEYSSGGRLRNGSVYSAHSTSSLTNPQHYLQPSPMSSNPSITSDITRPDYVPSHRHSALIPPSYRATPDYETVMRQKNRGAGGGMVLSQEHRQSHSMRNLNIGNSYAYSRPDPLVYSQPEIRGEHGGAAQHHHYPFHLGSSFHSPSPYPYPTERRPVVGAVSVPELTNVQLQQAQEYPAPNIMRTQVYRPPPPYPYAHPRPANSTPDLSRHLYVSSSNPDLIITRRVHHSVQTFQEDSLPVAHSLQEVSEPLFSGPPHRHPYYAQKRNSIEIAGLAHSLEGMRVKERTVSSSAAETATPPPALRGGRSQGSQLNVFLERTKAEDRGDIKEDVHYGHKKSLSDATMLVHSSGEEEEFEDDSGRHTPLSQNAMATIVPDQASQQHHSLTSLSSLPPQQQTPIEPPPAYPIGSSLDPSITGSLTYKVHPLIQEGEPLYLPSDFRQPRIMPSVSEGDLSGQGKQRTKTDCKKRPVSDVPPGKKTVEGLPPPGMKKGARSEVKKMGPLKVAKLNGLSVSRQPMHDEIKDEPERASNDERCKVLEQHMDRGELLKEYEKIPKRPGGEYTIAQLPESGDKNRFQDVLPYDSNRVELVPTKENNTGYINASHIRITVAGQEWSYIATQGPMSNTCQDFWQMVWEQGVSIIAMVTAEEESGREKSFRYWPRLGSRHNTVTYGRFKITTRFRTESGCYATTGLKIKHLLTGQERTVWHLQYTDWPDHGCPEDFKGFLTYLEEIQSVRRHTNSISDPKNTNLPVLVHCSAGVGRTGVVILSEIMIACLEHNEPLNVPEVLLKLRTQRMMMVQTLSQYNFIYKVLIQYLRNSRLI</sequence>
<dbReference type="FunFam" id="3.90.190.10:FF:000030">
    <property type="entry name" value="Tyrosine-protein phosphatase non-receptor type"/>
    <property type="match status" value="1"/>
</dbReference>
<keyword evidence="8" id="KW-0206">Cytoskeleton</keyword>
<dbReference type="PRINTS" id="PR00700">
    <property type="entry name" value="PRTYPHPHTASE"/>
</dbReference>
<dbReference type="PROSITE" id="PS50055">
    <property type="entry name" value="TYR_PHOSPHATASE_PTP"/>
    <property type="match status" value="1"/>
</dbReference>
<feature type="region of interest" description="Disordered" evidence="9">
    <location>
        <begin position="1016"/>
        <end position="1040"/>
    </location>
</feature>
<dbReference type="PROSITE" id="PS00660">
    <property type="entry name" value="FERM_1"/>
    <property type="match status" value="1"/>
</dbReference>
<dbReference type="FunFam" id="3.10.20.90:FF:000039">
    <property type="entry name" value="Tyrosine-protein phosphatase non-receptor type"/>
    <property type="match status" value="1"/>
</dbReference>
<dbReference type="Pfam" id="PF09380">
    <property type="entry name" value="FERM_C"/>
    <property type="match status" value="1"/>
</dbReference>
<feature type="region of interest" description="Disordered" evidence="9">
    <location>
        <begin position="1286"/>
        <end position="1311"/>
    </location>
</feature>
<dbReference type="PROSITE" id="PS00383">
    <property type="entry name" value="TYR_PHOSPHATASE_1"/>
    <property type="match status" value="1"/>
</dbReference>
<dbReference type="FunFam" id="2.30.29.30:FF:000149">
    <property type="entry name" value="Tyrosine-protein phosphatase non-receptor type"/>
    <property type="match status" value="1"/>
</dbReference>
<dbReference type="SUPFAM" id="SSF50729">
    <property type="entry name" value="PH domain-like"/>
    <property type="match status" value="1"/>
</dbReference>
<dbReference type="SUPFAM" id="SSF47031">
    <property type="entry name" value="Second domain of FERM"/>
    <property type="match status" value="1"/>
</dbReference>
<evidence type="ECO:0000256" key="3">
    <source>
        <dbReference type="ARBA" id="ARBA00013064"/>
    </source>
</evidence>
<dbReference type="SMART" id="SM00194">
    <property type="entry name" value="PTPc"/>
    <property type="match status" value="1"/>
</dbReference>
<dbReference type="GO" id="GO:0004725">
    <property type="term" value="F:protein tyrosine phosphatase activity"/>
    <property type="evidence" value="ECO:0007669"/>
    <property type="project" value="UniProtKB-EC"/>
</dbReference>
<dbReference type="InterPro" id="IPR029357">
    <property type="entry name" value="SPATA7"/>
</dbReference>
<dbReference type="InterPro" id="IPR018980">
    <property type="entry name" value="FERM_PH-like_C"/>
</dbReference>
<dbReference type="InterPro" id="IPR035963">
    <property type="entry name" value="FERM_2"/>
</dbReference>
<dbReference type="InterPro" id="IPR018979">
    <property type="entry name" value="FERM_N"/>
</dbReference>
<dbReference type="SUPFAM" id="SSF52799">
    <property type="entry name" value="(Phosphotyrosine protein) phosphatases II"/>
    <property type="match status" value="1"/>
</dbReference>
<evidence type="ECO:0000256" key="7">
    <source>
        <dbReference type="ARBA" id="ARBA00022912"/>
    </source>
</evidence>
<feature type="compositionally biased region" description="Polar residues" evidence="9">
    <location>
        <begin position="483"/>
        <end position="503"/>
    </location>
</feature>
<protein>
    <recommendedName>
        <fullName evidence="3">protein-tyrosine-phosphatase</fullName>
        <ecNumber evidence="3">3.1.3.48</ecNumber>
    </recommendedName>
</protein>
<dbReference type="InterPro" id="IPR011993">
    <property type="entry name" value="PH-like_dom_sf"/>
</dbReference>
<dbReference type="InterPro" id="IPR016130">
    <property type="entry name" value="Tyr_Pase_AS"/>
</dbReference>
<evidence type="ECO:0000256" key="5">
    <source>
        <dbReference type="ARBA" id="ARBA00022553"/>
    </source>
</evidence>
<reference evidence="13" key="1">
    <citation type="submission" date="2022-08" db="EMBL/GenBank/DDBJ databases">
        <title>Genome sequencing of akame (Lates japonicus).</title>
        <authorList>
            <person name="Hashiguchi Y."/>
            <person name="Takahashi H."/>
        </authorList>
    </citation>
    <scope>NUCLEOTIDE SEQUENCE</scope>
    <source>
        <strain evidence="13">Kochi</strain>
    </source>
</reference>
<dbReference type="Pfam" id="PF00102">
    <property type="entry name" value="Y_phosphatase"/>
    <property type="match status" value="1"/>
</dbReference>
<feature type="region of interest" description="Disordered" evidence="9">
    <location>
        <begin position="115"/>
        <end position="142"/>
    </location>
</feature>
<evidence type="ECO:0000256" key="8">
    <source>
        <dbReference type="ARBA" id="ARBA00023212"/>
    </source>
</evidence>
<evidence type="ECO:0000256" key="4">
    <source>
        <dbReference type="ARBA" id="ARBA00022490"/>
    </source>
</evidence>
<dbReference type="InterPro" id="IPR019747">
    <property type="entry name" value="FERM_CS"/>
</dbReference>
<dbReference type="InterPro" id="IPR029071">
    <property type="entry name" value="Ubiquitin-like_domsf"/>
</dbReference>
<keyword evidence="5" id="KW-0597">Phosphoprotein</keyword>
<feature type="region of interest" description="Disordered" evidence="9">
    <location>
        <begin position="483"/>
        <end position="554"/>
    </location>
</feature>
<feature type="compositionally biased region" description="Basic and acidic residues" evidence="9">
    <location>
        <begin position="1462"/>
        <end position="1471"/>
    </location>
</feature>
<dbReference type="InterPro" id="IPR003595">
    <property type="entry name" value="Tyr_Pase_cat"/>
</dbReference>
<proteinExistence type="inferred from homology"/>
<dbReference type="InterPro" id="IPR000299">
    <property type="entry name" value="FERM_domain"/>
</dbReference>
<feature type="compositionally biased region" description="Low complexity" evidence="9">
    <location>
        <begin position="1380"/>
        <end position="1399"/>
    </location>
</feature>
<dbReference type="Gene3D" id="3.90.190.10">
    <property type="entry name" value="Protein tyrosine phosphatase superfamily"/>
    <property type="match status" value="1"/>
</dbReference>
<keyword evidence="6" id="KW-0378">Hydrolase</keyword>
<dbReference type="EC" id="3.1.3.48" evidence="3"/>
<feature type="region of interest" description="Disordered" evidence="9">
    <location>
        <begin position="1378"/>
        <end position="1412"/>
    </location>
</feature>
<dbReference type="EMBL" id="BRZM01000004">
    <property type="protein sequence ID" value="GLD47958.1"/>
    <property type="molecule type" value="Genomic_DNA"/>
</dbReference>
<dbReference type="GO" id="GO:0005856">
    <property type="term" value="C:cytoskeleton"/>
    <property type="evidence" value="ECO:0007669"/>
    <property type="project" value="UniProtKB-SubCell"/>
</dbReference>
<dbReference type="SMART" id="SM00295">
    <property type="entry name" value="B41"/>
    <property type="match status" value="1"/>
</dbReference>
<dbReference type="PROSITE" id="PS50057">
    <property type="entry name" value="FERM_3"/>
    <property type="match status" value="1"/>
</dbReference>
<evidence type="ECO:0000256" key="1">
    <source>
        <dbReference type="ARBA" id="ARBA00004245"/>
    </source>
</evidence>
<gene>
    <name evidence="13" type="ORF">AKAME5_000202500</name>
</gene>
<feature type="region of interest" description="Disordered" evidence="9">
    <location>
        <begin position="922"/>
        <end position="957"/>
    </location>
</feature>
<evidence type="ECO:0000259" key="10">
    <source>
        <dbReference type="PROSITE" id="PS50055"/>
    </source>
</evidence>
<evidence type="ECO:0000313" key="14">
    <source>
        <dbReference type="Proteomes" id="UP001279410"/>
    </source>
</evidence>
<dbReference type="GO" id="GO:0005737">
    <property type="term" value="C:cytoplasm"/>
    <property type="evidence" value="ECO:0007669"/>
    <property type="project" value="TreeGrafter"/>
</dbReference>
<organism evidence="13 14">
    <name type="scientific">Lates japonicus</name>
    <name type="common">Japanese lates</name>
    <dbReference type="NCBI Taxonomy" id="270547"/>
    <lineage>
        <taxon>Eukaryota</taxon>
        <taxon>Metazoa</taxon>
        <taxon>Chordata</taxon>
        <taxon>Craniata</taxon>
        <taxon>Vertebrata</taxon>
        <taxon>Euteleostomi</taxon>
        <taxon>Actinopterygii</taxon>
        <taxon>Neopterygii</taxon>
        <taxon>Teleostei</taxon>
        <taxon>Neoteleostei</taxon>
        <taxon>Acanthomorphata</taxon>
        <taxon>Carangaria</taxon>
        <taxon>Carangaria incertae sedis</taxon>
        <taxon>Centropomidae</taxon>
        <taxon>Lates</taxon>
    </lineage>
</organism>